<dbReference type="AlphaFoldDB" id="A0A314YJM5"/>
<organism evidence="3 4">
    <name type="scientific">Prunus yedoensis var. nudiflora</name>
    <dbReference type="NCBI Taxonomy" id="2094558"/>
    <lineage>
        <taxon>Eukaryota</taxon>
        <taxon>Viridiplantae</taxon>
        <taxon>Streptophyta</taxon>
        <taxon>Embryophyta</taxon>
        <taxon>Tracheophyta</taxon>
        <taxon>Spermatophyta</taxon>
        <taxon>Magnoliopsida</taxon>
        <taxon>eudicotyledons</taxon>
        <taxon>Gunneridae</taxon>
        <taxon>Pentapetalae</taxon>
        <taxon>rosids</taxon>
        <taxon>fabids</taxon>
        <taxon>Rosales</taxon>
        <taxon>Rosaceae</taxon>
        <taxon>Amygdaloideae</taxon>
        <taxon>Amygdaleae</taxon>
        <taxon>Prunus</taxon>
    </lineage>
</organism>
<accession>A0A314YJM5</accession>
<sequence length="182" mass="20069">MVTTQSRRSSSSDATNHSPSRSVHRRFAASPSSVVTPAEFPSRPSSSRRSCSSITSRASHHPPVSHFVSQACSTRYTDMVCHRPMLIEEDFNLSSFGSTFVDFLIRHRLLPLVHGLPLPNFQIVREFYANFPDVSAASAVLSRLVMRLRGIAILLSFHFISTALGSTPICFGSSCEPVPDFL</sequence>
<comment type="caution">
    <text evidence="3">The sequence shown here is derived from an EMBL/GenBank/DDBJ whole genome shotgun (WGS) entry which is preliminary data.</text>
</comment>
<keyword evidence="2" id="KW-0472">Membrane</keyword>
<dbReference type="Proteomes" id="UP000250321">
    <property type="component" value="Unassembled WGS sequence"/>
</dbReference>
<feature type="compositionally biased region" description="Low complexity" evidence="1">
    <location>
        <begin position="42"/>
        <end position="57"/>
    </location>
</feature>
<evidence type="ECO:0000256" key="2">
    <source>
        <dbReference type="SAM" id="Phobius"/>
    </source>
</evidence>
<feature type="region of interest" description="Disordered" evidence="1">
    <location>
        <begin position="1"/>
        <end position="64"/>
    </location>
</feature>
<keyword evidence="2" id="KW-0812">Transmembrane</keyword>
<reference evidence="3 4" key="1">
    <citation type="submission" date="2018-02" db="EMBL/GenBank/DDBJ databases">
        <title>Draft genome of wild Prunus yedoensis var. nudiflora.</title>
        <authorList>
            <person name="Baek S."/>
            <person name="Kim J.-H."/>
            <person name="Choi K."/>
            <person name="Kim G.-B."/>
            <person name="Cho A."/>
            <person name="Jang H."/>
            <person name="Shin C.-H."/>
            <person name="Yu H.-J."/>
            <person name="Mun J.-H."/>
        </authorList>
    </citation>
    <scope>NUCLEOTIDE SEQUENCE [LARGE SCALE GENOMIC DNA]</scope>
    <source>
        <strain evidence="4">cv. Jeju island</strain>
        <tissue evidence="3">Leaf</tissue>
    </source>
</reference>
<evidence type="ECO:0000313" key="3">
    <source>
        <dbReference type="EMBL" id="PQQ04614.1"/>
    </source>
</evidence>
<feature type="compositionally biased region" description="Polar residues" evidence="1">
    <location>
        <begin position="1"/>
        <end position="21"/>
    </location>
</feature>
<gene>
    <name evidence="3" type="ORF">Pyn_15176</name>
</gene>
<feature type="transmembrane region" description="Helical" evidence="2">
    <location>
        <begin position="151"/>
        <end position="174"/>
    </location>
</feature>
<protein>
    <submittedName>
        <fullName evidence="3">Uncharacterized protein</fullName>
    </submittedName>
</protein>
<keyword evidence="4" id="KW-1185">Reference proteome</keyword>
<name>A0A314YJM5_PRUYE</name>
<dbReference type="EMBL" id="PJQY01001219">
    <property type="protein sequence ID" value="PQQ04614.1"/>
    <property type="molecule type" value="Genomic_DNA"/>
</dbReference>
<proteinExistence type="predicted"/>
<evidence type="ECO:0000313" key="4">
    <source>
        <dbReference type="Proteomes" id="UP000250321"/>
    </source>
</evidence>
<keyword evidence="2" id="KW-1133">Transmembrane helix</keyword>
<evidence type="ECO:0000256" key="1">
    <source>
        <dbReference type="SAM" id="MobiDB-lite"/>
    </source>
</evidence>